<evidence type="ECO:0008006" key="5">
    <source>
        <dbReference type="Google" id="ProtNLM"/>
    </source>
</evidence>
<evidence type="ECO:0000256" key="1">
    <source>
        <dbReference type="SAM" id="MobiDB-lite"/>
    </source>
</evidence>
<dbReference type="InterPro" id="IPR058714">
    <property type="entry name" value="LpqS"/>
</dbReference>
<evidence type="ECO:0000313" key="3">
    <source>
        <dbReference type="EMBL" id="NEW32357.1"/>
    </source>
</evidence>
<dbReference type="AlphaFoldDB" id="A0A6P1CKF6"/>
<keyword evidence="2" id="KW-0472">Membrane</keyword>
<comment type="caution">
    <text evidence="3">The sequence shown here is derived from an EMBL/GenBank/DDBJ whole genome shotgun (WGS) entry which is preliminary data.</text>
</comment>
<accession>A0A6P1CKF6</accession>
<name>A0A6P1CKF6_9NOCA</name>
<dbReference type="RefSeq" id="WP_127516122.1">
    <property type="nucleotide sequence ID" value="NZ_CP107969.1"/>
</dbReference>
<sequence>MIEFGRWSLRSKAAWGLSAPVYDTKTGTRSHRDAVDVAAAPLRSPLCVRYCRGIVNSLGRMRRGSWLAVLLLAALVIVPAADCLLFNDQTGSRVHHALTAAAPVSATDHDHADFDAATGHDHALPTVDATQLCIAHAGHCPDKALPPGIVSLTLAALVLAAFTAVWTPASTPDSRAGGIRGPPTAPRSPDGRTVLTLFCISRR</sequence>
<feature type="region of interest" description="Disordered" evidence="1">
    <location>
        <begin position="170"/>
        <end position="190"/>
    </location>
</feature>
<dbReference type="Proteomes" id="UP000471166">
    <property type="component" value="Unassembled WGS sequence"/>
</dbReference>
<feature type="transmembrane region" description="Helical" evidence="2">
    <location>
        <begin position="148"/>
        <end position="166"/>
    </location>
</feature>
<proteinExistence type="predicted"/>
<gene>
    <name evidence="3" type="ORF">GV791_07260</name>
</gene>
<dbReference type="EMBL" id="JAAGVB010000008">
    <property type="protein sequence ID" value="NEW32357.1"/>
    <property type="molecule type" value="Genomic_DNA"/>
</dbReference>
<protein>
    <recommendedName>
        <fullName evidence="5">DUF2946 domain-containing protein</fullName>
    </recommendedName>
</protein>
<reference evidence="3 4" key="1">
    <citation type="submission" date="2020-01" db="EMBL/GenBank/DDBJ databases">
        <title>Genetics and antimicrobial susceptibilities of Nocardia species isolated from the soil; a comparison with species isolated from humans.</title>
        <authorList>
            <person name="Carrasco G."/>
            <person name="Monzon S."/>
            <person name="Sansegundo M."/>
            <person name="Garcia E."/>
            <person name="Garrido N."/>
            <person name="Medina M.J."/>
            <person name="Villalon P."/>
            <person name="Ramirez-Arocha A.C."/>
            <person name="Jimenez P."/>
            <person name="Cuesta I."/>
            <person name="Valdezate S."/>
        </authorList>
    </citation>
    <scope>NUCLEOTIDE SEQUENCE [LARGE SCALE GENOMIC DNA]</scope>
    <source>
        <strain evidence="3 4">CNM20110626</strain>
    </source>
</reference>
<feature type="transmembrane region" description="Helical" evidence="2">
    <location>
        <begin position="66"/>
        <end position="87"/>
    </location>
</feature>
<evidence type="ECO:0000256" key="2">
    <source>
        <dbReference type="SAM" id="Phobius"/>
    </source>
</evidence>
<keyword evidence="2" id="KW-0812">Transmembrane</keyword>
<evidence type="ECO:0000313" key="4">
    <source>
        <dbReference type="Proteomes" id="UP000471166"/>
    </source>
</evidence>
<keyword evidence="2" id="KW-1133">Transmembrane helix</keyword>
<organism evidence="3 4">
    <name type="scientific">Nocardia cyriacigeorgica</name>
    <dbReference type="NCBI Taxonomy" id="135487"/>
    <lineage>
        <taxon>Bacteria</taxon>
        <taxon>Bacillati</taxon>
        <taxon>Actinomycetota</taxon>
        <taxon>Actinomycetes</taxon>
        <taxon>Mycobacteriales</taxon>
        <taxon>Nocardiaceae</taxon>
        <taxon>Nocardia</taxon>
    </lineage>
</organism>
<dbReference type="Pfam" id="PF26327">
    <property type="entry name" value="LpqS"/>
    <property type="match status" value="1"/>
</dbReference>